<evidence type="ECO:0008006" key="4">
    <source>
        <dbReference type="Google" id="ProtNLM"/>
    </source>
</evidence>
<evidence type="ECO:0000313" key="2">
    <source>
        <dbReference type="EMBL" id="AHZ09614.1"/>
    </source>
</evidence>
<organism evidence="2 3">
    <name type="scientific">Bacillus phage CAM003</name>
    <dbReference type="NCBI Taxonomy" id="1486657"/>
    <lineage>
        <taxon>Viruses</taxon>
        <taxon>Duplodnaviria</taxon>
        <taxon>Heunggongvirae</taxon>
        <taxon>Uroviricota</taxon>
        <taxon>Caudoviricetes</taxon>
        <taxon>Herelleviridae</taxon>
        <taxon>Bastillevirinae</taxon>
        <taxon>Bastillevirus</taxon>
        <taxon>Bastillevirus CAM003</taxon>
    </lineage>
</organism>
<dbReference type="Proteomes" id="UP000026902">
    <property type="component" value="Segment"/>
</dbReference>
<evidence type="ECO:0000256" key="1">
    <source>
        <dbReference type="SAM" id="MobiDB-lite"/>
    </source>
</evidence>
<feature type="compositionally biased region" description="Low complexity" evidence="1">
    <location>
        <begin position="360"/>
        <end position="390"/>
    </location>
</feature>
<dbReference type="KEGG" id="vg:19526480"/>
<dbReference type="RefSeq" id="YP_009037080.1">
    <property type="nucleotide sequence ID" value="NC_024216.1"/>
</dbReference>
<accession>A0A024AZ79</accession>
<feature type="region of interest" description="Disordered" evidence="1">
    <location>
        <begin position="321"/>
        <end position="423"/>
    </location>
</feature>
<reference evidence="3" key="1">
    <citation type="submission" date="2014-09" db="EMBL/GenBank/DDBJ databases">
        <authorList>
            <person name="Sauder A.B."/>
            <person name="McKenzie Q.R."/>
            <person name="Temple L.M."/>
            <person name="Alexis B.K."/>
            <person name="Al-Atrache Z."/>
            <person name="Lewis L.O."/>
            <person name="Loesser-Casey K.E."/>
            <person name="Mitchell K.J."/>
        </authorList>
    </citation>
    <scope>NUCLEOTIDE SEQUENCE [LARGE SCALE GENOMIC DNA]</scope>
</reference>
<dbReference type="GeneID" id="19526480"/>
<feature type="compositionally biased region" description="Polar residues" evidence="1">
    <location>
        <begin position="400"/>
        <end position="423"/>
    </location>
</feature>
<proteinExistence type="predicted"/>
<dbReference type="EMBL" id="KJ489397">
    <property type="protein sequence ID" value="AHZ09614.1"/>
    <property type="molecule type" value="Genomic_DNA"/>
</dbReference>
<name>A0A024AZ79_9CAUD</name>
<protein>
    <recommendedName>
        <fullName evidence="4">SsDNA binding domain protein</fullName>
    </recommendedName>
</protein>
<feature type="compositionally biased region" description="Low complexity" evidence="1">
    <location>
        <begin position="321"/>
        <end position="348"/>
    </location>
</feature>
<sequence length="440" mass="49049">MNFAEIIEQQRKELESQGGSDNPRVVYPTSKHKRLFFNKDVKEVFVQILPSADLVSGFAVHNRKIFLSATTSKGKKINSNFTLDGHPNEGSLLENKIAEWSEKGMIPTGFGGQQKPKQYYTANVVQVFEDQQGNFFHERDPQGNLIVRLFDIPHSAYKTIINAFGDKRLARQRELSFIDPNQGSPVLIKKPAKGQMEYPVTIYQDFLPPLGQGWETQLEDLHAHCVPTERLENGYLWVETFVNILEGKTSNGNAAPVAPQTQAAGNPYAAQGQLQVPNQGNPFVQQQPQTQQPVYSQNLHNVPPYQQQQQQQPVINMPTGMTQQQPQYQQPVNQQPMNQQPMNQQPMNGGYQAPVTAAGQVPAQPTYQAPQQPVNQVPAQQPVPVNQTPQFEPDPLDFNIENNLEVNGGVNTTEPDLTSLPTNSNGLADINSLIDQELGI</sequence>
<keyword evidence="3" id="KW-1185">Reference proteome</keyword>
<evidence type="ECO:0000313" key="3">
    <source>
        <dbReference type="Proteomes" id="UP000026902"/>
    </source>
</evidence>